<gene>
    <name evidence="4" type="ORF">OKJ48_37660</name>
</gene>
<dbReference type="EMBL" id="JAOZYB010000346">
    <property type="protein sequence ID" value="MEB3965909.1"/>
    <property type="molecule type" value="Genomic_DNA"/>
</dbReference>
<feature type="region of interest" description="Disordered" evidence="1">
    <location>
        <begin position="198"/>
        <end position="223"/>
    </location>
</feature>
<dbReference type="Proteomes" id="UP001352223">
    <property type="component" value="Unassembled WGS sequence"/>
</dbReference>
<feature type="chain" id="PRO_5047338020" evidence="3">
    <location>
        <begin position="37"/>
        <end position="488"/>
    </location>
</feature>
<reference evidence="4 5" key="1">
    <citation type="submission" date="2022-10" db="EMBL/GenBank/DDBJ databases">
        <authorList>
            <person name="Xie J."/>
            <person name="Shen N."/>
        </authorList>
    </citation>
    <scope>NUCLEOTIDE SEQUENCE [LARGE SCALE GENOMIC DNA]</scope>
    <source>
        <strain evidence="4 5">DSM 41681</strain>
    </source>
</reference>
<feature type="signal peptide" evidence="3">
    <location>
        <begin position="1"/>
        <end position="36"/>
    </location>
</feature>
<feature type="transmembrane region" description="Helical" evidence="2">
    <location>
        <begin position="457"/>
        <end position="478"/>
    </location>
</feature>
<protein>
    <submittedName>
        <fullName evidence="4">Uncharacterized protein</fullName>
    </submittedName>
</protein>
<feature type="compositionally biased region" description="Gly residues" evidence="1">
    <location>
        <begin position="395"/>
        <end position="416"/>
    </location>
</feature>
<evidence type="ECO:0000313" key="4">
    <source>
        <dbReference type="EMBL" id="MEB3965909.1"/>
    </source>
</evidence>
<keyword evidence="3" id="KW-0732">Signal</keyword>
<keyword evidence="2" id="KW-0812">Transmembrane</keyword>
<evidence type="ECO:0000256" key="2">
    <source>
        <dbReference type="SAM" id="Phobius"/>
    </source>
</evidence>
<evidence type="ECO:0000256" key="1">
    <source>
        <dbReference type="SAM" id="MobiDB-lite"/>
    </source>
</evidence>
<feature type="region of interest" description="Disordered" evidence="1">
    <location>
        <begin position="389"/>
        <end position="451"/>
    </location>
</feature>
<evidence type="ECO:0000256" key="3">
    <source>
        <dbReference type="SAM" id="SignalP"/>
    </source>
</evidence>
<sequence>MRRLVEEWRGRTVSAAAVGAGLCAVLALPGATVAVAAGETDPYVYAEDARKVPGAQNSTDAPRIRTGETYRSSIGTGTDGAAYYRVELDGAASAYVSVVAVPPLGPEVKATYSDGITVRLQDRNGNRCDSERATFRSGAYPRPVAAAAQRLVRPGGLRCQAAGTYYVVVERKADAASTQEAWGLELKVATEPGLVSATRTEGPKAWPSATVQPPTGKAVRRTGGTGFNDAVALRGGVWKDGIRPGDSHFYRVPVDWGQQLFLDAELGSSAGDGSRRGIVTGALDMELYNPARAAVVAKEASYAGSPASATFDPLPPVAYENRYLMRDDQAAMRMAGWYYLKVTLNPAMAGKFGDKESGLTLRVTVDGEEGQQPDYVRDPGEFQVTAKDREAAEQGEGGAVWKGSGTGHGDAGGGSGADSSGGASDGGDNSGSEEGASGSSPSPASAASSTPPVDGRMVLLGVAGIGTGTALVLWLGVWKVVAVRRVRG</sequence>
<organism evidence="4 5">
    <name type="scientific">Streptomyces kunmingensis</name>
    <dbReference type="NCBI Taxonomy" id="68225"/>
    <lineage>
        <taxon>Bacteria</taxon>
        <taxon>Bacillati</taxon>
        <taxon>Actinomycetota</taxon>
        <taxon>Actinomycetes</taxon>
        <taxon>Kitasatosporales</taxon>
        <taxon>Streptomycetaceae</taxon>
        <taxon>Streptomyces</taxon>
    </lineage>
</organism>
<name>A0ABU6CMF2_9ACTN</name>
<proteinExistence type="predicted"/>
<keyword evidence="2" id="KW-0472">Membrane</keyword>
<keyword evidence="5" id="KW-1185">Reference proteome</keyword>
<accession>A0ABU6CMF2</accession>
<dbReference type="RefSeq" id="WP_324774612.1">
    <property type="nucleotide sequence ID" value="NZ_BAAATS010000017.1"/>
</dbReference>
<evidence type="ECO:0000313" key="5">
    <source>
        <dbReference type="Proteomes" id="UP001352223"/>
    </source>
</evidence>
<feature type="compositionally biased region" description="Low complexity" evidence="1">
    <location>
        <begin position="430"/>
        <end position="451"/>
    </location>
</feature>
<comment type="caution">
    <text evidence="4">The sequence shown here is derived from an EMBL/GenBank/DDBJ whole genome shotgun (WGS) entry which is preliminary data.</text>
</comment>
<keyword evidence="2" id="KW-1133">Transmembrane helix</keyword>